<dbReference type="EMBL" id="SNRW01008659">
    <property type="protein sequence ID" value="KAA6379176.1"/>
    <property type="molecule type" value="Genomic_DNA"/>
</dbReference>
<evidence type="ECO:0000313" key="2">
    <source>
        <dbReference type="Proteomes" id="UP000324800"/>
    </source>
</evidence>
<dbReference type="AlphaFoldDB" id="A0A5J4V9J7"/>
<gene>
    <name evidence="1" type="ORF">EZS28_025296</name>
</gene>
<reference evidence="1 2" key="1">
    <citation type="submission" date="2019-03" db="EMBL/GenBank/DDBJ databases">
        <title>Single cell metagenomics reveals metabolic interactions within the superorganism composed of flagellate Streblomastix strix and complex community of Bacteroidetes bacteria on its surface.</title>
        <authorList>
            <person name="Treitli S.C."/>
            <person name="Kolisko M."/>
            <person name="Husnik F."/>
            <person name="Keeling P."/>
            <person name="Hampl V."/>
        </authorList>
    </citation>
    <scope>NUCLEOTIDE SEQUENCE [LARGE SCALE GENOMIC DNA]</scope>
    <source>
        <strain evidence="1">ST1C</strain>
    </source>
</reference>
<name>A0A5J4V9J7_9EUKA</name>
<dbReference type="Proteomes" id="UP000324800">
    <property type="component" value="Unassembled WGS sequence"/>
</dbReference>
<evidence type="ECO:0000313" key="1">
    <source>
        <dbReference type="EMBL" id="KAA6379176.1"/>
    </source>
</evidence>
<proteinExistence type="predicted"/>
<accession>A0A5J4V9J7</accession>
<organism evidence="1 2">
    <name type="scientific">Streblomastix strix</name>
    <dbReference type="NCBI Taxonomy" id="222440"/>
    <lineage>
        <taxon>Eukaryota</taxon>
        <taxon>Metamonada</taxon>
        <taxon>Preaxostyla</taxon>
        <taxon>Oxymonadida</taxon>
        <taxon>Streblomastigidae</taxon>
        <taxon>Streblomastix</taxon>
    </lineage>
</organism>
<comment type="caution">
    <text evidence="1">The sequence shown here is derived from an EMBL/GenBank/DDBJ whole genome shotgun (WGS) entry which is preliminary data.</text>
</comment>
<sequence>MVGLQKPKDQSQFTDALDEQATFQKITSTSSEIVIAEIQKRDECYGGLIVIQQRMEAFIDGWFVYLSEIPSCYQCFHLLLDFRL</sequence>
<protein>
    <submittedName>
        <fullName evidence="1">Uncharacterized protein</fullName>
    </submittedName>
</protein>